<dbReference type="InterPro" id="IPR013083">
    <property type="entry name" value="Znf_RING/FYVE/PHD"/>
</dbReference>
<evidence type="ECO:0000256" key="5">
    <source>
        <dbReference type="ARBA" id="ARBA00012483"/>
    </source>
</evidence>
<keyword evidence="14" id="KW-0234">DNA repair</keyword>
<dbReference type="PROSITE" id="PS50800">
    <property type="entry name" value="SAP"/>
    <property type="match status" value="1"/>
</dbReference>
<feature type="compositionally biased region" description="Basic and acidic residues" evidence="20">
    <location>
        <begin position="226"/>
        <end position="238"/>
    </location>
</feature>
<evidence type="ECO:0000256" key="14">
    <source>
        <dbReference type="ARBA" id="ARBA00023204"/>
    </source>
</evidence>
<evidence type="ECO:0000256" key="17">
    <source>
        <dbReference type="ARBA" id="ARBA00074353"/>
    </source>
</evidence>
<dbReference type="GO" id="GO:0006513">
    <property type="term" value="P:protein monoubiquitination"/>
    <property type="evidence" value="ECO:0007669"/>
    <property type="project" value="InterPro"/>
</dbReference>
<reference evidence="23" key="1">
    <citation type="submission" date="2023-03" db="EMBL/GenBank/DDBJ databases">
        <title>Massive genome expansion in bonnet fungi (Mycena s.s.) driven by repeated elements and novel gene families across ecological guilds.</title>
        <authorList>
            <consortium name="Lawrence Berkeley National Laboratory"/>
            <person name="Harder C.B."/>
            <person name="Miyauchi S."/>
            <person name="Viragh M."/>
            <person name="Kuo A."/>
            <person name="Thoen E."/>
            <person name="Andreopoulos B."/>
            <person name="Lu D."/>
            <person name="Skrede I."/>
            <person name="Drula E."/>
            <person name="Henrissat B."/>
            <person name="Morin E."/>
            <person name="Kohler A."/>
            <person name="Barry K."/>
            <person name="LaButti K."/>
            <person name="Morin E."/>
            <person name="Salamov A."/>
            <person name="Lipzen A."/>
            <person name="Mereny Z."/>
            <person name="Hegedus B."/>
            <person name="Baldrian P."/>
            <person name="Stursova M."/>
            <person name="Weitz H."/>
            <person name="Taylor A."/>
            <person name="Grigoriev I.V."/>
            <person name="Nagy L.G."/>
            <person name="Martin F."/>
            <person name="Kauserud H."/>
        </authorList>
    </citation>
    <scope>NUCLEOTIDE SEQUENCE</scope>
    <source>
        <strain evidence="23">CBHHK002</strain>
    </source>
</reference>
<comment type="similarity">
    <text evidence="4">Belongs to the RAD18 family.</text>
</comment>
<dbReference type="GO" id="GO:0008270">
    <property type="term" value="F:zinc ion binding"/>
    <property type="evidence" value="ECO:0007669"/>
    <property type="project" value="UniProtKB-KW"/>
</dbReference>
<evidence type="ECO:0000259" key="22">
    <source>
        <dbReference type="PROSITE" id="PS50800"/>
    </source>
</evidence>
<dbReference type="PROSITE" id="PS00518">
    <property type="entry name" value="ZF_RING_1"/>
    <property type="match status" value="1"/>
</dbReference>
<evidence type="ECO:0000256" key="19">
    <source>
        <dbReference type="PROSITE-ProRule" id="PRU00175"/>
    </source>
</evidence>
<gene>
    <name evidence="23" type="ORF">DFH08DRAFT_864415</name>
</gene>
<evidence type="ECO:0000256" key="7">
    <source>
        <dbReference type="ARBA" id="ARBA00022679"/>
    </source>
</evidence>
<evidence type="ECO:0000256" key="12">
    <source>
        <dbReference type="ARBA" id="ARBA00022833"/>
    </source>
</evidence>
<feature type="compositionally biased region" description="Low complexity" evidence="20">
    <location>
        <begin position="369"/>
        <end position="386"/>
    </location>
</feature>
<keyword evidence="9" id="KW-0227">DNA damage</keyword>
<keyword evidence="13" id="KW-0238">DNA-binding</keyword>
<dbReference type="GO" id="GO:0097505">
    <property type="term" value="C:Rad6-Rad18 complex"/>
    <property type="evidence" value="ECO:0007669"/>
    <property type="project" value="TreeGrafter"/>
</dbReference>
<evidence type="ECO:0000256" key="3">
    <source>
        <dbReference type="ARBA" id="ARBA00004906"/>
    </source>
</evidence>
<accession>A0AAD7A4W6</accession>
<dbReference type="InterPro" id="IPR004580">
    <property type="entry name" value="Rad18_fungi"/>
</dbReference>
<dbReference type="FunFam" id="3.30.40.10:FF:000172">
    <property type="entry name" value="E3 ubiquitin-protein ligase RAD18"/>
    <property type="match status" value="1"/>
</dbReference>
<keyword evidence="7" id="KW-0808">Transferase</keyword>
<dbReference type="EMBL" id="JARIHO010000016">
    <property type="protein sequence ID" value="KAJ7349098.1"/>
    <property type="molecule type" value="Genomic_DNA"/>
</dbReference>
<dbReference type="InterPro" id="IPR039577">
    <property type="entry name" value="Rad18"/>
</dbReference>
<proteinExistence type="inferred from homology"/>
<organism evidence="23 24">
    <name type="scientific">Mycena albidolilacea</name>
    <dbReference type="NCBI Taxonomy" id="1033008"/>
    <lineage>
        <taxon>Eukaryota</taxon>
        <taxon>Fungi</taxon>
        <taxon>Dikarya</taxon>
        <taxon>Basidiomycota</taxon>
        <taxon>Agaricomycotina</taxon>
        <taxon>Agaricomycetes</taxon>
        <taxon>Agaricomycetidae</taxon>
        <taxon>Agaricales</taxon>
        <taxon>Marasmiineae</taxon>
        <taxon>Mycenaceae</taxon>
        <taxon>Mycena</taxon>
    </lineage>
</organism>
<comment type="caution">
    <text evidence="23">The sequence shown here is derived from an EMBL/GenBank/DDBJ whole genome shotgun (WGS) entry which is preliminary data.</text>
</comment>
<dbReference type="AlphaFoldDB" id="A0AAD7A4W6"/>
<evidence type="ECO:0000256" key="10">
    <source>
        <dbReference type="ARBA" id="ARBA00022771"/>
    </source>
</evidence>
<feature type="region of interest" description="Disordered" evidence="20">
    <location>
        <begin position="310"/>
        <end position="399"/>
    </location>
</feature>
<evidence type="ECO:0000313" key="24">
    <source>
        <dbReference type="Proteomes" id="UP001218218"/>
    </source>
</evidence>
<evidence type="ECO:0000256" key="2">
    <source>
        <dbReference type="ARBA" id="ARBA00004123"/>
    </source>
</evidence>
<dbReference type="SMART" id="SM00513">
    <property type="entry name" value="SAP"/>
    <property type="match status" value="1"/>
</dbReference>
<keyword evidence="10 19" id="KW-0863">Zinc-finger</keyword>
<dbReference type="PANTHER" id="PTHR14134">
    <property type="entry name" value="E3 UBIQUITIN-PROTEIN LIGASE RAD18"/>
    <property type="match status" value="1"/>
</dbReference>
<comment type="pathway">
    <text evidence="3">Protein modification; protein ubiquitination.</text>
</comment>
<keyword evidence="15" id="KW-0539">Nucleus</keyword>
<dbReference type="NCBIfam" id="TIGR00599">
    <property type="entry name" value="rad18"/>
    <property type="match status" value="1"/>
</dbReference>
<name>A0AAD7A4W6_9AGAR</name>
<feature type="compositionally biased region" description="Basic and acidic residues" evidence="20">
    <location>
        <begin position="317"/>
        <end position="339"/>
    </location>
</feature>
<dbReference type="SUPFAM" id="SSF57850">
    <property type="entry name" value="RING/U-box"/>
    <property type="match status" value="1"/>
</dbReference>
<dbReference type="GO" id="GO:0005634">
    <property type="term" value="C:nucleus"/>
    <property type="evidence" value="ECO:0007669"/>
    <property type="project" value="UniProtKB-SubCell"/>
</dbReference>
<keyword evidence="8" id="KW-0479">Metal-binding</keyword>
<dbReference type="Pfam" id="PF02037">
    <property type="entry name" value="SAP"/>
    <property type="match status" value="1"/>
</dbReference>
<evidence type="ECO:0000256" key="1">
    <source>
        <dbReference type="ARBA" id="ARBA00000900"/>
    </source>
</evidence>
<feature type="compositionally biased region" description="Low complexity" evidence="20">
    <location>
        <begin position="138"/>
        <end position="160"/>
    </location>
</feature>
<evidence type="ECO:0000256" key="6">
    <source>
        <dbReference type="ARBA" id="ARBA00015551"/>
    </source>
</evidence>
<evidence type="ECO:0000313" key="23">
    <source>
        <dbReference type="EMBL" id="KAJ7349098.1"/>
    </source>
</evidence>
<dbReference type="GO" id="GO:0061630">
    <property type="term" value="F:ubiquitin protein ligase activity"/>
    <property type="evidence" value="ECO:0007669"/>
    <property type="project" value="UniProtKB-EC"/>
</dbReference>
<evidence type="ECO:0000256" key="18">
    <source>
        <dbReference type="ARBA" id="ARBA00082369"/>
    </source>
</evidence>
<dbReference type="InterPro" id="IPR017907">
    <property type="entry name" value="Znf_RING_CS"/>
</dbReference>
<dbReference type="GO" id="GO:0006301">
    <property type="term" value="P:DNA damage tolerance"/>
    <property type="evidence" value="ECO:0007669"/>
    <property type="project" value="InterPro"/>
</dbReference>
<keyword evidence="11" id="KW-0833">Ubl conjugation pathway</keyword>
<dbReference type="Gene3D" id="3.30.40.10">
    <property type="entry name" value="Zinc/RING finger domain, C3HC4 (zinc finger)"/>
    <property type="match status" value="1"/>
</dbReference>
<feature type="region of interest" description="Disordered" evidence="20">
    <location>
        <begin position="115"/>
        <end position="165"/>
    </location>
</feature>
<evidence type="ECO:0000259" key="21">
    <source>
        <dbReference type="PROSITE" id="PS50089"/>
    </source>
</evidence>
<feature type="domain" description="SAP" evidence="22">
    <location>
        <begin position="243"/>
        <end position="277"/>
    </location>
</feature>
<dbReference type="PANTHER" id="PTHR14134:SF2">
    <property type="entry name" value="E3 UBIQUITIN-PROTEIN LIGASE RAD18"/>
    <property type="match status" value="1"/>
</dbReference>
<sequence length="399" mass="43249">MNSNKVGALLALVEDPTDFPANAPSLRTLDAAVRCPICSEYFAGPVSLLCGHCFCSLCIRNAIATPASKAQCPTCRTHVSESQLRPNPGMEDVVSAWKLARPCVLGLASKQLEEDVVGEPAKKKRKLDDDSSRVAGPSRTSSTESTSRSDADVPSSSAPAGEGHVPKPDFVVACPLCTQSMKYKFLEAHMTNNCAPVSPSKPSAPPTSKSKSQKNAWSDIMAPKSRGKDKDTSDADHIPKVSYDTLKDRQLKDKLAELGLPTGGDRAAWIARHQRWSMLWNANLDRAPAKRQSKAELLKELRKWEDERAALRSKQKREKEKEKPDDHAHLKTHNAEFKKLVAAARPKSKGGATNKEVEVGIDTSPPPSSAVAPSLDLNSEADVIVVDSDDEDEKGKADL</sequence>
<keyword evidence="24" id="KW-1185">Reference proteome</keyword>
<evidence type="ECO:0000256" key="16">
    <source>
        <dbReference type="ARBA" id="ARBA00031783"/>
    </source>
</evidence>
<feature type="region of interest" description="Disordered" evidence="20">
    <location>
        <begin position="196"/>
        <end position="238"/>
    </location>
</feature>
<evidence type="ECO:0000256" key="11">
    <source>
        <dbReference type="ARBA" id="ARBA00022786"/>
    </source>
</evidence>
<dbReference type="Proteomes" id="UP001218218">
    <property type="component" value="Unassembled WGS sequence"/>
</dbReference>
<evidence type="ECO:0000256" key="20">
    <source>
        <dbReference type="SAM" id="MobiDB-lite"/>
    </source>
</evidence>
<dbReference type="GO" id="GO:0003697">
    <property type="term" value="F:single-stranded DNA binding"/>
    <property type="evidence" value="ECO:0007669"/>
    <property type="project" value="InterPro"/>
</dbReference>
<dbReference type="Pfam" id="PF15227">
    <property type="entry name" value="zf-C3HC4_4"/>
    <property type="match status" value="1"/>
</dbReference>
<dbReference type="InterPro" id="IPR001841">
    <property type="entry name" value="Znf_RING"/>
</dbReference>
<evidence type="ECO:0000256" key="15">
    <source>
        <dbReference type="ARBA" id="ARBA00023242"/>
    </source>
</evidence>
<evidence type="ECO:0000256" key="8">
    <source>
        <dbReference type="ARBA" id="ARBA00022723"/>
    </source>
</evidence>
<dbReference type="EC" id="2.3.2.27" evidence="5"/>
<comment type="catalytic activity">
    <reaction evidence="1">
        <text>S-ubiquitinyl-[E2 ubiquitin-conjugating enzyme]-L-cysteine + [acceptor protein]-L-lysine = [E2 ubiquitin-conjugating enzyme]-L-cysteine + N(6)-ubiquitinyl-[acceptor protein]-L-lysine.</text>
        <dbReference type="EC" id="2.3.2.27"/>
    </reaction>
</comment>
<feature type="compositionally biased region" description="Low complexity" evidence="20">
    <location>
        <begin position="198"/>
        <end position="214"/>
    </location>
</feature>
<dbReference type="SMART" id="SM00184">
    <property type="entry name" value="RING"/>
    <property type="match status" value="1"/>
</dbReference>
<comment type="subcellular location">
    <subcellularLocation>
        <location evidence="2">Nucleus</location>
    </subcellularLocation>
</comment>
<protein>
    <recommendedName>
        <fullName evidence="6">Postreplication repair E3 ubiquitin-protein ligase RAD18</fullName>
        <ecNumber evidence="5">2.3.2.27</ecNumber>
    </recommendedName>
    <alternativeName>
        <fullName evidence="17">Postreplication repair E3 ubiquitin-protein ligase rad18</fullName>
    </alternativeName>
    <alternativeName>
        <fullName evidence="16 18">RING-type E3 ubiquitin transferase RAD18</fullName>
    </alternativeName>
</protein>
<dbReference type="InterPro" id="IPR003034">
    <property type="entry name" value="SAP_dom"/>
</dbReference>
<evidence type="ECO:0000256" key="4">
    <source>
        <dbReference type="ARBA" id="ARBA00009506"/>
    </source>
</evidence>
<dbReference type="PROSITE" id="PS50089">
    <property type="entry name" value="ZF_RING_2"/>
    <property type="match status" value="1"/>
</dbReference>
<evidence type="ECO:0000256" key="9">
    <source>
        <dbReference type="ARBA" id="ARBA00022763"/>
    </source>
</evidence>
<evidence type="ECO:0000256" key="13">
    <source>
        <dbReference type="ARBA" id="ARBA00023125"/>
    </source>
</evidence>
<keyword evidence="12" id="KW-0862">Zinc</keyword>
<feature type="domain" description="RING-type" evidence="21">
    <location>
        <begin position="35"/>
        <end position="76"/>
    </location>
</feature>
<dbReference type="GO" id="GO:0006281">
    <property type="term" value="P:DNA repair"/>
    <property type="evidence" value="ECO:0007669"/>
    <property type="project" value="UniProtKB-KW"/>
</dbReference>